<keyword evidence="2" id="KW-1185">Reference proteome</keyword>
<dbReference type="NCBIfam" id="NF038175">
    <property type="entry name" value="IniB_NTERM"/>
    <property type="match status" value="1"/>
</dbReference>
<dbReference type="Proteomes" id="UP000621500">
    <property type="component" value="Unassembled WGS sequence"/>
</dbReference>
<protein>
    <submittedName>
        <fullName evidence="1">Uncharacterized protein</fullName>
    </submittedName>
</protein>
<proteinExistence type="predicted"/>
<dbReference type="InterPro" id="IPR049709">
    <property type="entry name" value="IniB-like_N"/>
</dbReference>
<reference evidence="1 2" key="1">
    <citation type="submission" date="2021-01" db="EMBL/GenBank/DDBJ databases">
        <title>Whole genome shotgun sequence of Plantactinospora mayteni NBRC 109088.</title>
        <authorList>
            <person name="Komaki H."/>
            <person name="Tamura T."/>
        </authorList>
    </citation>
    <scope>NUCLEOTIDE SEQUENCE [LARGE SCALE GENOMIC DNA]</scope>
    <source>
        <strain evidence="1 2">NBRC 109088</strain>
    </source>
</reference>
<evidence type="ECO:0000313" key="1">
    <source>
        <dbReference type="EMBL" id="GIG97472.1"/>
    </source>
</evidence>
<comment type="caution">
    <text evidence="1">The sequence shown here is derived from an EMBL/GenBank/DDBJ whole genome shotgun (WGS) entry which is preliminary data.</text>
</comment>
<evidence type="ECO:0000313" key="2">
    <source>
        <dbReference type="Proteomes" id="UP000621500"/>
    </source>
</evidence>
<name>A0ABQ4ES23_9ACTN</name>
<gene>
    <name evidence="1" type="ORF">Pma05_40450</name>
</gene>
<organism evidence="1 2">
    <name type="scientific">Plantactinospora mayteni</name>
    <dbReference type="NCBI Taxonomy" id="566021"/>
    <lineage>
        <taxon>Bacteria</taxon>
        <taxon>Bacillati</taxon>
        <taxon>Actinomycetota</taxon>
        <taxon>Actinomycetes</taxon>
        <taxon>Micromonosporales</taxon>
        <taxon>Micromonosporaceae</taxon>
        <taxon>Plantactinospora</taxon>
    </lineage>
</organism>
<accession>A0ABQ4ES23</accession>
<dbReference type="RefSeq" id="WP_203858959.1">
    <property type="nucleotide sequence ID" value="NZ_BAAAZQ010000011.1"/>
</dbReference>
<dbReference type="EMBL" id="BONX01000026">
    <property type="protein sequence ID" value="GIG97472.1"/>
    <property type="molecule type" value="Genomic_DNA"/>
</dbReference>
<sequence>MGSPQTLHDFVLNLLTNPDARSAFEIDPEGTLRDAGLAEISVADVQDVVPLVVDYAPVQGLTSLAPVGDDLGLGQFQLDPSGVIGQLQSVATQFTAGTHSSASDVNAATLGAISVAPGGLNGVLPGFGADQLSDPLGLVDPLVPTEVDVADTLDSEVADPVLTDPTEAVDSTDGPVANTVDGGQVGQVGLVDFAGDTVRGTLDDVTGLVDSLGVGGTVGGTVGGVTDTVGGVTDTVTGVGDALDLEPLSATGTPVLDDTTSTVTGLTNSLGNTLSDTTSGVLGDSGHAGEVDASTSGGLLGIADDLL</sequence>